<protein>
    <submittedName>
        <fullName evidence="1">Uncharacterized protein</fullName>
    </submittedName>
</protein>
<name>A0ACC2G1Y3_DALPE</name>
<dbReference type="Proteomes" id="UP001157502">
    <property type="component" value="Chromosome 19"/>
</dbReference>
<evidence type="ECO:0000313" key="2">
    <source>
        <dbReference type="Proteomes" id="UP001157502"/>
    </source>
</evidence>
<gene>
    <name evidence="1" type="ORF">DPEC_G00230720</name>
</gene>
<sequence length="84" mass="8746">MMITGAGRPKASGPDVSSGLWRPPSLLLLYVVLELVHLNVVLGALELHLDEEQPVGTIVGDISAGLPPGVTASLYFISDHEGTG</sequence>
<accession>A0ACC2G1Y3</accession>
<comment type="caution">
    <text evidence="1">The sequence shown here is derived from an EMBL/GenBank/DDBJ whole genome shotgun (WGS) entry which is preliminary data.</text>
</comment>
<keyword evidence="2" id="KW-1185">Reference proteome</keyword>
<reference evidence="1" key="1">
    <citation type="submission" date="2021-05" db="EMBL/GenBank/DDBJ databases">
        <authorList>
            <person name="Pan Q."/>
            <person name="Jouanno E."/>
            <person name="Zahm M."/>
            <person name="Klopp C."/>
            <person name="Cabau C."/>
            <person name="Louis A."/>
            <person name="Berthelot C."/>
            <person name="Parey E."/>
            <person name="Roest Crollius H."/>
            <person name="Montfort J."/>
            <person name="Robinson-Rechavi M."/>
            <person name="Bouchez O."/>
            <person name="Lampietro C."/>
            <person name="Lopez Roques C."/>
            <person name="Donnadieu C."/>
            <person name="Postlethwait J."/>
            <person name="Bobe J."/>
            <person name="Dillon D."/>
            <person name="Chandos A."/>
            <person name="von Hippel F."/>
            <person name="Guiguen Y."/>
        </authorList>
    </citation>
    <scope>NUCLEOTIDE SEQUENCE</scope>
    <source>
        <strain evidence="1">YG-Jan2019</strain>
    </source>
</reference>
<evidence type="ECO:0000313" key="1">
    <source>
        <dbReference type="EMBL" id="KAJ7997603.1"/>
    </source>
</evidence>
<organism evidence="1 2">
    <name type="scientific">Dallia pectoralis</name>
    <name type="common">Alaska blackfish</name>
    <dbReference type="NCBI Taxonomy" id="75939"/>
    <lineage>
        <taxon>Eukaryota</taxon>
        <taxon>Metazoa</taxon>
        <taxon>Chordata</taxon>
        <taxon>Craniata</taxon>
        <taxon>Vertebrata</taxon>
        <taxon>Euteleostomi</taxon>
        <taxon>Actinopterygii</taxon>
        <taxon>Neopterygii</taxon>
        <taxon>Teleostei</taxon>
        <taxon>Protacanthopterygii</taxon>
        <taxon>Esociformes</taxon>
        <taxon>Umbridae</taxon>
        <taxon>Dallia</taxon>
    </lineage>
</organism>
<proteinExistence type="predicted"/>
<feature type="non-terminal residue" evidence="1">
    <location>
        <position position="84"/>
    </location>
</feature>
<dbReference type="EMBL" id="CM055746">
    <property type="protein sequence ID" value="KAJ7997603.1"/>
    <property type="molecule type" value="Genomic_DNA"/>
</dbReference>